<comment type="caution">
    <text evidence="1">The sequence shown here is derived from an EMBL/GenBank/DDBJ whole genome shotgun (WGS) entry which is preliminary data.</text>
</comment>
<dbReference type="OrthoDB" id="9969899at2"/>
<accession>A0A554VLD8</accession>
<name>A0A554VLD8_9FLAO</name>
<dbReference type="RefSeq" id="WP_143916464.1">
    <property type="nucleotide sequence ID" value="NZ_CANLVC010000003.1"/>
</dbReference>
<evidence type="ECO:0000313" key="1">
    <source>
        <dbReference type="EMBL" id="TSE08943.1"/>
    </source>
</evidence>
<proteinExistence type="predicted"/>
<sequence>MKLISLVFTLILCLPMSRDRRVSVSLHDILQRPSTIVVKVKKNNPFSVQQEEKVKKGLMSGPNFIHPIHHYKVEEILYKGNEANQINIGQDISVRRANFRTHLRRHKMYHLRKMRKSIYTYHYEKEMDITTVNQAIIYITYQEEDKVFEYVVQGAYDSIDKKENILSLLHTIKN</sequence>
<reference evidence="1 2" key="1">
    <citation type="submission" date="2019-07" db="EMBL/GenBank/DDBJ databases">
        <title>The draft genome sequence of Aquimarina algiphila M91.</title>
        <authorList>
            <person name="Meng X."/>
        </authorList>
    </citation>
    <scope>NUCLEOTIDE SEQUENCE [LARGE SCALE GENOMIC DNA]</scope>
    <source>
        <strain evidence="1 2">M91</strain>
    </source>
</reference>
<gene>
    <name evidence="1" type="ORF">FOF46_10760</name>
</gene>
<dbReference type="EMBL" id="VLNR01000018">
    <property type="protein sequence ID" value="TSE08943.1"/>
    <property type="molecule type" value="Genomic_DNA"/>
</dbReference>
<dbReference type="AlphaFoldDB" id="A0A554VLD8"/>
<evidence type="ECO:0000313" key="2">
    <source>
        <dbReference type="Proteomes" id="UP000318833"/>
    </source>
</evidence>
<organism evidence="1 2">
    <name type="scientific">Aquimarina algiphila</name>
    <dbReference type="NCBI Taxonomy" id="2047982"/>
    <lineage>
        <taxon>Bacteria</taxon>
        <taxon>Pseudomonadati</taxon>
        <taxon>Bacteroidota</taxon>
        <taxon>Flavobacteriia</taxon>
        <taxon>Flavobacteriales</taxon>
        <taxon>Flavobacteriaceae</taxon>
        <taxon>Aquimarina</taxon>
    </lineage>
</organism>
<protein>
    <submittedName>
        <fullName evidence="1">Uncharacterized protein</fullName>
    </submittedName>
</protein>
<dbReference type="Proteomes" id="UP000318833">
    <property type="component" value="Unassembled WGS sequence"/>
</dbReference>
<keyword evidence="2" id="KW-1185">Reference proteome</keyword>